<keyword evidence="1" id="KW-0472">Membrane</keyword>
<dbReference type="InterPro" id="IPR027705">
    <property type="entry name" value="Flotillin_fam"/>
</dbReference>
<dbReference type="PANTHER" id="PTHR13806">
    <property type="entry name" value="FLOTILLIN-RELATED"/>
    <property type="match status" value="1"/>
</dbReference>
<comment type="caution">
    <text evidence="2">The sequence shown here is derived from an EMBL/GenBank/DDBJ whole genome shotgun (WGS) entry which is preliminary data.</text>
</comment>
<keyword evidence="1" id="KW-1003">Cell membrane</keyword>
<sequence>MWRVAGPSEYLAITGGFIKDVKLAKKAWIWPTQKCVTFHVSPVNYTFKVRDVCTEKLPFFIHAVFTIGPRVTDHKSLLLCAKLFASHVKPSVRVETFLVILPRGVRRPEYHPRPDLRPCRTMEHIFKEILEKLELKLNQFGLVIYKTNLEDAAKAKIKKVEIKVTGTVKIFKNQKKAELAEVNARSQSSKLAKVEYLVELLLWNFCKVVMLM</sequence>
<evidence type="ECO:0000256" key="1">
    <source>
        <dbReference type="RuleBase" id="RU366054"/>
    </source>
</evidence>
<organism evidence="2 3">
    <name type="scientific">Eucalyptus globulus</name>
    <name type="common">Tasmanian blue gum</name>
    <dbReference type="NCBI Taxonomy" id="34317"/>
    <lineage>
        <taxon>Eukaryota</taxon>
        <taxon>Viridiplantae</taxon>
        <taxon>Streptophyta</taxon>
        <taxon>Embryophyta</taxon>
        <taxon>Tracheophyta</taxon>
        <taxon>Spermatophyta</taxon>
        <taxon>Magnoliopsida</taxon>
        <taxon>eudicotyledons</taxon>
        <taxon>Gunneridae</taxon>
        <taxon>Pentapetalae</taxon>
        <taxon>rosids</taxon>
        <taxon>malvids</taxon>
        <taxon>Myrtales</taxon>
        <taxon>Myrtaceae</taxon>
        <taxon>Myrtoideae</taxon>
        <taxon>Eucalypteae</taxon>
        <taxon>Eucalyptus</taxon>
    </lineage>
</organism>
<evidence type="ECO:0000313" key="2">
    <source>
        <dbReference type="EMBL" id="KAL3736863.1"/>
    </source>
</evidence>
<protein>
    <recommendedName>
        <fullName evidence="1">Flotillin-like</fullName>
    </recommendedName>
</protein>
<comment type="similarity">
    <text evidence="1">Belongs to the band 7/mec-2 family. Flotillin subfamily.</text>
</comment>
<proteinExistence type="inferred from homology"/>
<reference evidence="2 3" key="1">
    <citation type="submission" date="2024-11" db="EMBL/GenBank/DDBJ databases">
        <title>Chromosome-level genome assembly of Eucalyptus globulus Labill. provides insights into its genome evolution.</title>
        <authorList>
            <person name="Li X."/>
        </authorList>
    </citation>
    <scope>NUCLEOTIDE SEQUENCE [LARGE SCALE GENOMIC DNA]</scope>
    <source>
        <strain evidence="2">CL2024</strain>
        <tissue evidence="2">Fresh tender leaves</tissue>
    </source>
</reference>
<gene>
    <name evidence="2" type="ORF">ACJRO7_025747</name>
</gene>
<name>A0ABD3KC01_EUCGL</name>
<dbReference type="PANTHER" id="PTHR13806:SF31">
    <property type="entry name" value="FLOTILLIN-LIKE PROTEIN 1-RELATED"/>
    <property type="match status" value="1"/>
</dbReference>
<dbReference type="AlphaFoldDB" id="A0ABD3KC01"/>
<dbReference type="GO" id="GO:0005901">
    <property type="term" value="C:caveola"/>
    <property type="evidence" value="ECO:0007669"/>
    <property type="project" value="UniProtKB-SubCell"/>
</dbReference>
<keyword evidence="3" id="KW-1185">Reference proteome</keyword>
<accession>A0ABD3KC01</accession>
<evidence type="ECO:0000313" key="3">
    <source>
        <dbReference type="Proteomes" id="UP001634007"/>
    </source>
</evidence>
<dbReference type="Proteomes" id="UP001634007">
    <property type="component" value="Unassembled WGS sequence"/>
</dbReference>
<dbReference type="EMBL" id="JBJKBG010000006">
    <property type="protein sequence ID" value="KAL3736863.1"/>
    <property type="molecule type" value="Genomic_DNA"/>
</dbReference>
<comment type="subcellular location">
    <subcellularLocation>
        <location evidence="1">Cell membrane</location>
        <topology evidence="1">Lipid-anchor</topology>
    </subcellularLocation>
    <subcellularLocation>
        <location evidence="1">Membrane</location>
        <location evidence="1">Caveola</location>
    </subcellularLocation>
</comment>